<dbReference type="GO" id="GO:0052927">
    <property type="term" value="F:CC tRNA cytidylyltransferase activity"/>
    <property type="evidence" value="ECO:0007669"/>
    <property type="project" value="TreeGrafter"/>
</dbReference>
<evidence type="ECO:0008006" key="3">
    <source>
        <dbReference type="Google" id="ProtNLM"/>
    </source>
</evidence>
<keyword evidence="1" id="KW-0694">RNA-binding</keyword>
<dbReference type="SUPFAM" id="SSF81891">
    <property type="entry name" value="Poly A polymerase C-terminal region-like"/>
    <property type="match status" value="1"/>
</dbReference>
<dbReference type="Gene3D" id="1.10.3090.10">
    <property type="entry name" value="cca-adding enzyme, domain 2"/>
    <property type="match status" value="1"/>
</dbReference>
<evidence type="ECO:0000256" key="1">
    <source>
        <dbReference type="ARBA" id="ARBA00022884"/>
    </source>
</evidence>
<accession>A0A7S1D858</accession>
<protein>
    <recommendedName>
        <fullName evidence="3">tRNA nucleotidyltransferase/poly(A) polymerase RNA and SrmB- binding domain-containing protein</fullName>
    </recommendedName>
</protein>
<dbReference type="PANTHER" id="PTHR13734">
    <property type="entry name" value="TRNA-NUCLEOTIDYLTRANSFERASE"/>
    <property type="match status" value="1"/>
</dbReference>
<organism evidence="2">
    <name type="scientific">Cyclophora tenuis</name>
    <name type="common">Marine diatom</name>
    <dbReference type="NCBI Taxonomy" id="216820"/>
    <lineage>
        <taxon>Eukaryota</taxon>
        <taxon>Sar</taxon>
        <taxon>Stramenopiles</taxon>
        <taxon>Ochrophyta</taxon>
        <taxon>Bacillariophyta</taxon>
        <taxon>Fragilariophyceae</taxon>
        <taxon>Fragilariophycidae</taxon>
        <taxon>Cyclophorales</taxon>
        <taxon>Cyclophoraceae</taxon>
        <taxon>Cyclophora</taxon>
    </lineage>
</organism>
<name>A0A7S1D858_CYCTE</name>
<dbReference type="GO" id="GO:0003723">
    <property type="term" value="F:RNA binding"/>
    <property type="evidence" value="ECO:0007669"/>
    <property type="project" value="UniProtKB-KW"/>
</dbReference>
<dbReference type="EMBL" id="HBFW01019072">
    <property type="protein sequence ID" value="CAD8941174.1"/>
    <property type="molecule type" value="Transcribed_RNA"/>
</dbReference>
<proteinExistence type="predicted"/>
<sequence length="374" mass="42938">MTRRIEDWSGRGLRDLLDHPQIVTPLDPFVTLHDDPLRVLRAIRFAVRLGYPMDSALERACRSPRIQERLRIKVSRERVGKELEGMFKGKNANPRQALLTIGRLDLSSSVFLMPNESTVVEDEDGGSIEIRHHQSGQEQTSDVEQGWKASQRVLQLMDAPCLQSSTTTTTTTSSSSQFDLRLWVLAVYLLPFRKVTYVDRKNKTHLVAEYMIRESIKFKNKDVVAINSIMESVDGFARLLLENSNVGSLSRLEAGLLLRSTRELWVTALWVAVVLQKWRQGNEQQQQQQRDWSAAGKAMQEQIQVSLQLDHCWKMRPMLDGRALIQALNLPKGPIVGLFMEEQIKWMLLHPDGTKEDCQDHLEQFQKQQAQQEQ</sequence>
<dbReference type="GO" id="GO:0052929">
    <property type="term" value="F:ATP:3'-cytidine-cytidine-tRNA adenylyltransferase activity"/>
    <property type="evidence" value="ECO:0007669"/>
    <property type="project" value="TreeGrafter"/>
</dbReference>
<dbReference type="AlphaFoldDB" id="A0A7S1D858"/>
<dbReference type="PANTHER" id="PTHR13734:SF5">
    <property type="entry name" value="CCA TRNA NUCLEOTIDYLTRANSFERASE, MITOCHONDRIAL"/>
    <property type="match status" value="1"/>
</dbReference>
<dbReference type="GO" id="GO:0001680">
    <property type="term" value="P:tRNA 3'-terminal CCA addition"/>
    <property type="evidence" value="ECO:0007669"/>
    <property type="project" value="TreeGrafter"/>
</dbReference>
<reference evidence="2" key="1">
    <citation type="submission" date="2021-01" db="EMBL/GenBank/DDBJ databases">
        <authorList>
            <person name="Corre E."/>
            <person name="Pelletier E."/>
            <person name="Niang G."/>
            <person name="Scheremetjew M."/>
            <person name="Finn R."/>
            <person name="Kale V."/>
            <person name="Holt S."/>
            <person name="Cochrane G."/>
            <person name="Meng A."/>
            <person name="Brown T."/>
            <person name="Cohen L."/>
        </authorList>
    </citation>
    <scope>NUCLEOTIDE SEQUENCE</scope>
    <source>
        <strain evidence="2">ECT3854</strain>
    </source>
</reference>
<gene>
    <name evidence="2" type="ORF">CTEN0397_LOCUS12240</name>
</gene>
<evidence type="ECO:0000313" key="2">
    <source>
        <dbReference type="EMBL" id="CAD8941174.1"/>
    </source>
</evidence>